<accession>A0A0F9VZB1</accession>
<dbReference type="AlphaFoldDB" id="A0A0F9VZB1"/>
<gene>
    <name evidence="1" type="ORF">LCGC14_0076540</name>
</gene>
<dbReference type="PIRSF" id="PIRSF025560">
    <property type="entry name" value="UCP025560"/>
    <property type="match status" value="1"/>
</dbReference>
<dbReference type="EMBL" id="LAZR01000019">
    <property type="protein sequence ID" value="KKO05383.1"/>
    <property type="molecule type" value="Genomic_DNA"/>
</dbReference>
<proteinExistence type="predicted"/>
<evidence type="ECO:0000313" key="1">
    <source>
        <dbReference type="EMBL" id="KKO05383.1"/>
    </source>
</evidence>
<evidence type="ECO:0008006" key="2">
    <source>
        <dbReference type="Google" id="ProtNLM"/>
    </source>
</evidence>
<reference evidence="1" key="1">
    <citation type="journal article" date="2015" name="Nature">
        <title>Complex archaea that bridge the gap between prokaryotes and eukaryotes.</title>
        <authorList>
            <person name="Spang A."/>
            <person name="Saw J.H."/>
            <person name="Jorgensen S.L."/>
            <person name="Zaremba-Niedzwiedzka K."/>
            <person name="Martijn J."/>
            <person name="Lind A.E."/>
            <person name="van Eijk R."/>
            <person name="Schleper C."/>
            <person name="Guy L."/>
            <person name="Ettema T.J."/>
        </authorList>
    </citation>
    <scope>NUCLEOTIDE SEQUENCE</scope>
</reference>
<dbReference type="InterPro" id="IPR008309">
    <property type="entry name" value="YdbL"/>
</dbReference>
<sequence>MKHHTGIKLMTRTLALALMLFAGMAIAQSLDDAKAAGLIGEKSDGYIGLVQTDAPEAVVELVRSVNRQRRERYAQIARDNDISINTVAQLAYARAVEATRSGNYIEDANGRWVQKP</sequence>
<comment type="caution">
    <text evidence="1">The sequence shown here is derived from an EMBL/GenBank/DDBJ whole genome shotgun (WGS) entry which is preliminary data.</text>
</comment>
<protein>
    <recommendedName>
        <fullName evidence="2">DUF1318 domain-containing protein</fullName>
    </recommendedName>
</protein>
<name>A0A0F9VZB1_9ZZZZ</name>
<organism evidence="1">
    <name type="scientific">marine sediment metagenome</name>
    <dbReference type="NCBI Taxonomy" id="412755"/>
    <lineage>
        <taxon>unclassified sequences</taxon>
        <taxon>metagenomes</taxon>
        <taxon>ecological metagenomes</taxon>
    </lineage>
</organism>
<dbReference type="Pfam" id="PF07027">
    <property type="entry name" value="DUF1318"/>
    <property type="match status" value="1"/>
</dbReference>